<dbReference type="Pfam" id="PF22725">
    <property type="entry name" value="GFO_IDH_MocA_C3"/>
    <property type="match status" value="1"/>
</dbReference>
<dbReference type="InterPro" id="IPR000683">
    <property type="entry name" value="Gfo/Idh/MocA-like_OxRdtase_N"/>
</dbReference>
<reference evidence="4 5" key="1">
    <citation type="submission" date="2015-03" db="EMBL/GenBank/DDBJ databases">
        <authorList>
            <person name="Murphy D."/>
        </authorList>
    </citation>
    <scope>NUCLEOTIDE SEQUENCE [LARGE SCALE GENOMIC DNA]</scope>
    <source>
        <strain evidence="4 5">KMM 520</strain>
    </source>
</reference>
<evidence type="ECO:0000313" key="4">
    <source>
        <dbReference type="EMBL" id="ALS34885.1"/>
    </source>
</evidence>
<dbReference type="Gene3D" id="3.30.360.10">
    <property type="entry name" value="Dihydrodipicolinate Reductase, domain 2"/>
    <property type="match status" value="1"/>
</dbReference>
<dbReference type="PATRIC" id="fig|1315283.4.peg.3474"/>
<dbReference type="Proteomes" id="UP000065261">
    <property type="component" value="Chromosome II"/>
</dbReference>
<keyword evidence="1" id="KW-0732">Signal</keyword>
<evidence type="ECO:0000256" key="1">
    <source>
        <dbReference type="ARBA" id="ARBA00022729"/>
    </source>
</evidence>
<dbReference type="KEGG" id="ptn:PTRA_b0398"/>
<dbReference type="GO" id="GO:0000166">
    <property type="term" value="F:nucleotide binding"/>
    <property type="evidence" value="ECO:0007669"/>
    <property type="project" value="InterPro"/>
</dbReference>
<proteinExistence type="predicted"/>
<protein>
    <recommendedName>
        <fullName evidence="6">Gfo/Idh/MocA-like oxidoreductase N-terminal domain-containing protein</fullName>
    </recommendedName>
</protein>
<feature type="domain" description="Gfo/Idh/MocA-like oxidoreductase N-terminal" evidence="2">
    <location>
        <begin position="1"/>
        <end position="121"/>
    </location>
</feature>
<dbReference type="InterPro" id="IPR036291">
    <property type="entry name" value="NAD(P)-bd_dom_sf"/>
</dbReference>
<evidence type="ECO:0000259" key="3">
    <source>
        <dbReference type="Pfam" id="PF22725"/>
    </source>
</evidence>
<feature type="domain" description="GFO/IDH/MocA-like oxidoreductase" evidence="3">
    <location>
        <begin position="141"/>
        <end position="250"/>
    </location>
</feature>
<dbReference type="Gene3D" id="3.40.50.720">
    <property type="entry name" value="NAD(P)-binding Rossmann-like Domain"/>
    <property type="match status" value="1"/>
</dbReference>
<dbReference type="SUPFAM" id="SSF55347">
    <property type="entry name" value="Glyceraldehyde-3-phosphate dehydrogenase-like, C-terminal domain"/>
    <property type="match status" value="1"/>
</dbReference>
<evidence type="ECO:0000259" key="2">
    <source>
        <dbReference type="Pfam" id="PF01408"/>
    </source>
</evidence>
<dbReference type="Pfam" id="PF01408">
    <property type="entry name" value="GFO_IDH_MocA"/>
    <property type="match status" value="1"/>
</dbReference>
<evidence type="ECO:0000313" key="5">
    <source>
        <dbReference type="Proteomes" id="UP000065261"/>
    </source>
</evidence>
<sequence length="334" mass="36985">MNFVIVGTNFISDTLLKAANTLIDFNLYGVCSRATTSGEAFLAKHPKNTQAKIFTSIEQVCQDEHVDAVYIAAPNSLHQLYAVQCLAAGKHVLGEKPAAANSAELATIIATAKKHQRLYMEAMMTTHLPNFALLQQAMLKIGTPRKFIGQYSQYSSRYDKYKNGERPNTFLPQFANGALVDLGIYPLYLLIALWGAPNSVHASGVLLDTGVDGAGDVLLNYHDKQAVISYSKISQGDNITEIQGELGRIRIEAVSQLKKVEFIANNGERELLSQPFDEHFMKHEVDHFMQMITQKALQSDINTHQLSIDVMHVLDTARAQLGVVYPNDKAFETN</sequence>
<dbReference type="RefSeq" id="WP_058374891.1">
    <property type="nucleotide sequence ID" value="NZ_CP011035.1"/>
</dbReference>
<evidence type="ECO:0008006" key="6">
    <source>
        <dbReference type="Google" id="ProtNLM"/>
    </source>
</evidence>
<dbReference type="SUPFAM" id="SSF51735">
    <property type="entry name" value="NAD(P)-binding Rossmann-fold domains"/>
    <property type="match status" value="1"/>
</dbReference>
<dbReference type="EMBL" id="CP011035">
    <property type="protein sequence ID" value="ALS34885.1"/>
    <property type="molecule type" value="Genomic_DNA"/>
</dbReference>
<accession>A0A0U2VNF2</accession>
<dbReference type="AlphaFoldDB" id="A0A0U2VNF2"/>
<name>A0A0U2VNF2_9GAMM</name>
<dbReference type="InterPro" id="IPR055170">
    <property type="entry name" value="GFO_IDH_MocA-like_dom"/>
</dbReference>
<organism evidence="4">
    <name type="scientific">Pseudoalteromonas translucida KMM 520</name>
    <dbReference type="NCBI Taxonomy" id="1315283"/>
    <lineage>
        <taxon>Bacteria</taxon>
        <taxon>Pseudomonadati</taxon>
        <taxon>Pseudomonadota</taxon>
        <taxon>Gammaproteobacteria</taxon>
        <taxon>Alteromonadales</taxon>
        <taxon>Pseudoalteromonadaceae</taxon>
        <taxon>Pseudoalteromonas</taxon>
    </lineage>
</organism>
<dbReference type="PANTHER" id="PTHR43054:SF1">
    <property type="entry name" value="SCYLLO-INOSITOL 2-DEHYDROGENASE (NADP(+)) IOLU"/>
    <property type="match status" value="1"/>
</dbReference>
<dbReference type="PANTHER" id="PTHR43054">
    <property type="match status" value="1"/>
</dbReference>
<gene>
    <name evidence="4" type="ORF">PTRA_b0398</name>
</gene>
<dbReference type="OrthoDB" id="9774191at2"/>